<evidence type="ECO:0000313" key="3">
    <source>
        <dbReference type="Proteomes" id="UP000217154"/>
    </source>
</evidence>
<dbReference type="RefSeq" id="WP_095747101.1">
    <property type="nucleotide sequence ID" value="NZ_CP023284.1"/>
</dbReference>
<dbReference type="KEGG" id="vbo:CKY39_30820"/>
<feature type="transmembrane region" description="Helical" evidence="1">
    <location>
        <begin position="69"/>
        <end position="87"/>
    </location>
</feature>
<sequence>MSGAAVEPRPPIGRTLVYLAWVVTMAFFFANAEIQIEGGAGWATSLPTWRIENNIWLDLFWGGRAMTGYHAWVFTFMMLVFFSPLAFQGRWTLRDWGLALAGLIVFWVCEDFLWFLINPAFGFENFNPVKAFWHKHWLWGAPVDYWGGLAVALLILVRRHWPRRAR</sequence>
<feature type="transmembrane region" description="Helical" evidence="1">
    <location>
        <begin position="137"/>
        <end position="157"/>
    </location>
</feature>
<evidence type="ECO:0000313" key="2">
    <source>
        <dbReference type="EMBL" id="ATA57126.1"/>
    </source>
</evidence>
<feature type="transmembrane region" description="Helical" evidence="1">
    <location>
        <begin position="12"/>
        <end position="30"/>
    </location>
</feature>
<gene>
    <name evidence="2" type="ORF">CKY39_30820</name>
</gene>
<keyword evidence="1" id="KW-1133">Transmembrane helix</keyword>
<proteinExistence type="predicted"/>
<feature type="transmembrane region" description="Helical" evidence="1">
    <location>
        <begin position="96"/>
        <end position="117"/>
    </location>
</feature>
<accession>A0A250DRY3</accession>
<reference evidence="2 3" key="1">
    <citation type="submission" date="2017-09" db="EMBL/GenBank/DDBJ databases">
        <title>The diverse metabolic capabilities of V. boronicumulans make it an excellent choice for continued studies on novel biodegradation.</title>
        <authorList>
            <person name="Sun S."/>
        </authorList>
    </citation>
    <scope>NUCLEOTIDE SEQUENCE [LARGE SCALE GENOMIC DNA]</scope>
    <source>
        <strain evidence="2 3">J1</strain>
    </source>
</reference>
<keyword evidence="1" id="KW-0812">Transmembrane</keyword>
<evidence type="ECO:0000256" key="1">
    <source>
        <dbReference type="SAM" id="Phobius"/>
    </source>
</evidence>
<organism evidence="2 3">
    <name type="scientific">Variovorax boronicumulans</name>
    <dbReference type="NCBI Taxonomy" id="436515"/>
    <lineage>
        <taxon>Bacteria</taxon>
        <taxon>Pseudomonadati</taxon>
        <taxon>Pseudomonadota</taxon>
        <taxon>Betaproteobacteria</taxon>
        <taxon>Burkholderiales</taxon>
        <taxon>Comamonadaceae</taxon>
        <taxon>Variovorax</taxon>
    </lineage>
</organism>
<dbReference type="EMBL" id="CP023284">
    <property type="protein sequence ID" value="ATA57126.1"/>
    <property type="molecule type" value="Genomic_DNA"/>
</dbReference>
<name>A0A250DRY3_9BURK</name>
<keyword evidence="1" id="KW-0472">Membrane</keyword>
<protein>
    <submittedName>
        <fullName evidence="2">Uncharacterized protein</fullName>
    </submittedName>
</protein>
<dbReference type="AlphaFoldDB" id="A0A250DRY3"/>
<dbReference type="Proteomes" id="UP000217154">
    <property type="component" value="Chromosome"/>
</dbReference>